<dbReference type="PROSITE" id="PS51257">
    <property type="entry name" value="PROKAR_LIPOPROTEIN"/>
    <property type="match status" value="1"/>
</dbReference>
<dbReference type="InterPro" id="IPR042095">
    <property type="entry name" value="SUMF_sf"/>
</dbReference>
<evidence type="ECO:0000256" key="2">
    <source>
        <dbReference type="SAM" id="SignalP"/>
    </source>
</evidence>
<feature type="chain" id="PRO_5018019281" evidence="2">
    <location>
        <begin position="19"/>
        <end position="616"/>
    </location>
</feature>
<proteinExistence type="predicted"/>
<dbReference type="InterPro" id="IPR051043">
    <property type="entry name" value="Sulfatase_Mod_Factor_Kinase"/>
</dbReference>
<organism evidence="4 5">
    <name type="scientific">Montanilutibacter psychrotolerans</name>
    <dbReference type="NCBI Taxonomy" id="1327343"/>
    <lineage>
        <taxon>Bacteria</taxon>
        <taxon>Pseudomonadati</taxon>
        <taxon>Pseudomonadota</taxon>
        <taxon>Gammaproteobacteria</taxon>
        <taxon>Lysobacterales</taxon>
        <taxon>Lysobacteraceae</taxon>
        <taxon>Montanilutibacter</taxon>
    </lineage>
</organism>
<evidence type="ECO:0000259" key="3">
    <source>
        <dbReference type="Pfam" id="PF03781"/>
    </source>
</evidence>
<dbReference type="OrthoDB" id="9768004at2"/>
<keyword evidence="2" id="KW-0732">Signal</keyword>
<dbReference type="AlphaFoldDB" id="A0A3M8SWF5"/>
<feature type="compositionally biased region" description="Low complexity" evidence="1">
    <location>
        <begin position="31"/>
        <end position="45"/>
    </location>
</feature>
<feature type="domain" description="Sulfatase-modifying factor enzyme-like" evidence="3">
    <location>
        <begin position="342"/>
        <end position="614"/>
    </location>
</feature>
<dbReference type="InterPro" id="IPR005532">
    <property type="entry name" value="SUMF_dom"/>
</dbReference>
<dbReference type="SUPFAM" id="SSF56436">
    <property type="entry name" value="C-type lectin-like"/>
    <property type="match status" value="1"/>
</dbReference>
<evidence type="ECO:0000256" key="1">
    <source>
        <dbReference type="SAM" id="MobiDB-lite"/>
    </source>
</evidence>
<dbReference type="Pfam" id="PF03781">
    <property type="entry name" value="FGE-sulfatase"/>
    <property type="match status" value="1"/>
</dbReference>
<dbReference type="Proteomes" id="UP000267049">
    <property type="component" value="Unassembled WGS sequence"/>
</dbReference>
<name>A0A3M8SWF5_9GAMM</name>
<reference evidence="4 5" key="1">
    <citation type="submission" date="2018-11" db="EMBL/GenBank/DDBJ databases">
        <title>Lysobacter cryohumiis sp. nov., isolated from soil in the Tianshan Mountains, Xinjiang, China.</title>
        <authorList>
            <person name="Luo Y."/>
            <person name="Sheng H."/>
        </authorList>
    </citation>
    <scope>NUCLEOTIDE SEQUENCE [LARGE SCALE GENOMIC DNA]</scope>
    <source>
        <strain evidence="4 5">ZS60</strain>
    </source>
</reference>
<sequence length="616" mass="65746">MRGILTATLVATIASALAVGCSRPSPDEAARTPAAPDARAPAVTVSADQEVSPVPPWRAPVIEVTADNAAALRKRAATALAEGRLYGDADAAIPIYLALRTHDATDTATAKALGDATTRLLAQGDAALATIDDDPLQLRHAHEIGAVARTIDRDADAVLAYLARLDTADQSQQANRLGERELADGRIGESGKGGALAKFREALKLRPGDARASQGLAAAESALIRRAESAAESSDYAAVETWLAHAGKVRPELDTVDHARARIQAQRVARVGQLRDQGIAALSQEDGIDTAREHLAQLLRIAPSGDPAAVELRERIDLAVHYGLFRPGQTFTDALGDGGRGPQLVIVPHGAFRMGAAEGEADAGDAERPARNVRFARGFAMARTEVSVAEFRRFITASGHRARATRRGYSTAYDERSGNLVRRGGVDWRADYAGKPAADDQPVLHVSHKDALAYAQWLSQQTGKRYRLPSEAEFEYALRAGSDGRFPWAADVPPPRTGNFTGAEDPSPSGRRWRNAFAGYGDGAWGPVRVGSYRANGYGLHDMTGNVSEWVADCWHDSYRRAPDGGQAWVNPGCRTAVVRGGSWASSPAQTRSAWRASADTDATNARVGFRVVRDI</sequence>
<gene>
    <name evidence="4" type="ORF">EER27_04345</name>
</gene>
<dbReference type="InterPro" id="IPR016187">
    <property type="entry name" value="CTDL_fold"/>
</dbReference>
<accession>A0A3M8SWF5</accession>
<dbReference type="GO" id="GO:0120147">
    <property type="term" value="F:formylglycine-generating oxidase activity"/>
    <property type="evidence" value="ECO:0007669"/>
    <property type="project" value="TreeGrafter"/>
</dbReference>
<evidence type="ECO:0000313" key="5">
    <source>
        <dbReference type="Proteomes" id="UP000267049"/>
    </source>
</evidence>
<feature type="region of interest" description="Disordered" evidence="1">
    <location>
        <begin position="22"/>
        <end position="51"/>
    </location>
</feature>
<comment type="caution">
    <text evidence="4">The sequence shown here is derived from an EMBL/GenBank/DDBJ whole genome shotgun (WGS) entry which is preliminary data.</text>
</comment>
<dbReference type="Gene3D" id="3.90.1580.10">
    <property type="entry name" value="paralog of FGE (formylglycine-generating enzyme)"/>
    <property type="match status" value="1"/>
</dbReference>
<keyword evidence="5" id="KW-1185">Reference proteome</keyword>
<dbReference type="EMBL" id="RIBS01000002">
    <property type="protein sequence ID" value="RNF85025.1"/>
    <property type="molecule type" value="Genomic_DNA"/>
</dbReference>
<evidence type="ECO:0000313" key="4">
    <source>
        <dbReference type="EMBL" id="RNF85025.1"/>
    </source>
</evidence>
<protein>
    <submittedName>
        <fullName evidence="4">Formylglycine-generating enzyme family protein</fullName>
    </submittedName>
</protein>
<dbReference type="RefSeq" id="WP_123086812.1">
    <property type="nucleotide sequence ID" value="NZ_RIBS01000002.1"/>
</dbReference>
<feature type="signal peptide" evidence="2">
    <location>
        <begin position="1"/>
        <end position="18"/>
    </location>
</feature>
<dbReference type="PANTHER" id="PTHR23150">
    <property type="entry name" value="SULFATASE MODIFYING FACTOR 1, 2"/>
    <property type="match status" value="1"/>
</dbReference>
<dbReference type="PANTHER" id="PTHR23150:SF35">
    <property type="entry name" value="BLL6746 PROTEIN"/>
    <property type="match status" value="1"/>
</dbReference>